<comment type="similarity">
    <text evidence="1">Belongs to the FPF1 family.</text>
</comment>
<dbReference type="Proteomes" id="UP001231189">
    <property type="component" value="Unassembled WGS sequence"/>
</dbReference>
<dbReference type="AlphaFoldDB" id="A0AAD8SUU4"/>
<evidence type="ECO:0008006" key="4">
    <source>
        <dbReference type="Google" id="ProtNLM"/>
    </source>
</evidence>
<accession>A0AAD8SUU4</accession>
<reference evidence="2" key="1">
    <citation type="submission" date="2023-07" db="EMBL/GenBank/DDBJ databases">
        <title>A chromosome-level genome assembly of Lolium multiflorum.</title>
        <authorList>
            <person name="Chen Y."/>
            <person name="Copetti D."/>
            <person name="Kolliker R."/>
            <person name="Studer B."/>
        </authorList>
    </citation>
    <scope>NUCLEOTIDE SEQUENCE</scope>
    <source>
        <strain evidence="2">02402/16</strain>
        <tissue evidence="2">Leaf</tissue>
    </source>
</reference>
<dbReference type="GO" id="GO:0009909">
    <property type="term" value="P:regulation of flower development"/>
    <property type="evidence" value="ECO:0007669"/>
    <property type="project" value="InterPro"/>
</dbReference>
<name>A0AAD8SUU4_LOLMU</name>
<comment type="caution">
    <text evidence="2">The sequence shown here is derived from an EMBL/GenBank/DDBJ whole genome shotgun (WGS) entry which is preliminary data.</text>
</comment>
<evidence type="ECO:0000256" key="1">
    <source>
        <dbReference type="ARBA" id="ARBA00008013"/>
    </source>
</evidence>
<sequence>MCSHEALERKLLDLGWERYYDDPELVQYQKRSSVQLISLPKDFNKVKSMHMYDVVVKNRDAFQVVNAAVHVHAENKASADKAEAADADQGEA</sequence>
<gene>
    <name evidence="2" type="ORF">QYE76_052170</name>
</gene>
<evidence type="ECO:0000313" key="3">
    <source>
        <dbReference type="Proteomes" id="UP001231189"/>
    </source>
</evidence>
<dbReference type="PANTHER" id="PTHR33433">
    <property type="entry name" value="FLOWERING-PROMOTING FACTOR 1-LIKE PROTEIN 1"/>
    <property type="match status" value="1"/>
</dbReference>
<organism evidence="2 3">
    <name type="scientific">Lolium multiflorum</name>
    <name type="common">Italian ryegrass</name>
    <name type="synonym">Lolium perenne subsp. multiflorum</name>
    <dbReference type="NCBI Taxonomy" id="4521"/>
    <lineage>
        <taxon>Eukaryota</taxon>
        <taxon>Viridiplantae</taxon>
        <taxon>Streptophyta</taxon>
        <taxon>Embryophyta</taxon>
        <taxon>Tracheophyta</taxon>
        <taxon>Spermatophyta</taxon>
        <taxon>Magnoliopsida</taxon>
        <taxon>Liliopsida</taxon>
        <taxon>Poales</taxon>
        <taxon>Poaceae</taxon>
        <taxon>BOP clade</taxon>
        <taxon>Pooideae</taxon>
        <taxon>Poodae</taxon>
        <taxon>Poeae</taxon>
        <taxon>Poeae Chloroplast Group 2 (Poeae type)</taxon>
        <taxon>Loliodinae</taxon>
        <taxon>Loliinae</taxon>
        <taxon>Lolium</taxon>
    </lineage>
</organism>
<keyword evidence="3" id="KW-1185">Reference proteome</keyword>
<evidence type="ECO:0000313" key="2">
    <source>
        <dbReference type="EMBL" id="KAK1664011.1"/>
    </source>
</evidence>
<protein>
    <recommendedName>
        <fullName evidence="4">Flowering-promoting factor 1-like protein 3</fullName>
    </recommendedName>
</protein>
<dbReference type="EMBL" id="JAUUTY010000003">
    <property type="protein sequence ID" value="KAK1664011.1"/>
    <property type="molecule type" value="Genomic_DNA"/>
</dbReference>
<proteinExistence type="inferred from homology"/>
<dbReference type="InterPro" id="IPR039274">
    <property type="entry name" value="FPF1"/>
</dbReference>